<name>A0ABN6KN12_9LEPT</name>
<dbReference type="Pfam" id="PF01641">
    <property type="entry name" value="SelR"/>
    <property type="match status" value="1"/>
</dbReference>
<evidence type="ECO:0000256" key="7">
    <source>
        <dbReference type="HAMAP-Rule" id="MF_01400"/>
    </source>
</evidence>
<dbReference type="InterPro" id="IPR036509">
    <property type="entry name" value="Met_Sox_Rdtase_MsrA_sf"/>
</dbReference>
<evidence type="ECO:0000256" key="5">
    <source>
        <dbReference type="ARBA" id="ARBA00048488"/>
    </source>
</evidence>
<dbReference type="InterPro" id="IPR011057">
    <property type="entry name" value="Mss4-like_sf"/>
</dbReference>
<feature type="active site" evidence="8">
    <location>
        <position position="49"/>
    </location>
</feature>
<comment type="catalytic activity">
    <reaction evidence="4 8">
        <text>L-methionyl-[protein] + [thioredoxin]-disulfide + H2O = L-methionyl-(S)-S-oxide-[protein] + [thioredoxin]-dithiol</text>
        <dbReference type="Rhea" id="RHEA:14217"/>
        <dbReference type="Rhea" id="RHEA-COMP:10698"/>
        <dbReference type="Rhea" id="RHEA-COMP:10700"/>
        <dbReference type="Rhea" id="RHEA-COMP:12313"/>
        <dbReference type="Rhea" id="RHEA-COMP:12315"/>
        <dbReference type="ChEBI" id="CHEBI:15377"/>
        <dbReference type="ChEBI" id="CHEBI:16044"/>
        <dbReference type="ChEBI" id="CHEBI:29950"/>
        <dbReference type="ChEBI" id="CHEBI:44120"/>
        <dbReference type="ChEBI" id="CHEBI:50058"/>
        <dbReference type="EC" id="1.8.4.11"/>
    </reaction>
</comment>
<feature type="active site" description="Nucleophile" evidence="7">
    <location>
        <position position="333"/>
    </location>
</feature>
<dbReference type="Proteomes" id="UP000245263">
    <property type="component" value="Chromosome 2"/>
</dbReference>
<sequence length="371" mass="42092">MGCLSFSMNPLGLFPSKLRIFLFLLIGYFTSCGIIAGPKTEKATFAGGCFWCMEPPFETLPGVDSVISGYTGGKEKDPSYEEVSSGYTGHREAIQITYDPKQISYETLLEVFWKNIDPTDPDGQFVDRGSQYKTGIFYHNADQKRLAEKSVADLTKRKLFKKKIVTEIIGFDEFYPAEGYHQDFYKKDPLQYKSYRSGSGRDQFIDSVWGKEKAVRFLKPSLDEIRKKLSSLQFEVTQESGTEPPFENEYWDNHKDGIYVDRVTGEPLFSSVDKFESGTGWPSFSRPLVAEHVVMKTDSSYGMVRSEVRSKYGDSHLGHVFDDGPKPTGLRYCINSASLRFIPKEDLEKSGYPEFRKQFSNSFESSGSKAN</sequence>
<dbReference type="Gene3D" id="2.170.150.20">
    <property type="entry name" value="Peptide methionine sulfoxide reductase"/>
    <property type="match status" value="1"/>
</dbReference>
<dbReference type="PANTHER" id="PTHR43774:SF1">
    <property type="entry name" value="PEPTIDE METHIONINE SULFOXIDE REDUCTASE MSRA 2"/>
    <property type="match status" value="1"/>
</dbReference>
<keyword evidence="9" id="KW-1133">Transmembrane helix</keyword>
<dbReference type="SUPFAM" id="SSF55068">
    <property type="entry name" value="Peptide methionine sulfoxide reductase"/>
    <property type="match status" value="1"/>
</dbReference>
<keyword evidence="9" id="KW-0472">Membrane</keyword>
<evidence type="ECO:0000256" key="8">
    <source>
        <dbReference type="HAMAP-Rule" id="MF_01401"/>
    </source>
</evidence>
<dbReference type="NCBIfam" id="TIGR00401">
    <property type="entry name" value="msrA"/>
    <property type="match status" value="1"/>
</dbReference>
<dbReference type="NCBIfam" id="TIGR00357">
    <property type="entry name" value="peptide-methionine (R)-S-oxide reductase MsrB"/>
    <property type="match status" value="1"/>
</dbReference>
<dbReference type="InterPro" id="IPR002579">
    <property type="entry name" value="Met_Sox_Rdtase_MsrB_dom"/>
</dbReference>
<evidence type="ECO:0000313" key="12">
    <source>
        <dbReference type="Proteomes" id="UP000245263"/>
    </source>
</evidence>
<comment type="similarity">
    <text evidence="8">Belongs to the MsrA Met sulfoxide reductase family.</text>
</comment>
<evidence type="ECO:0000256" key="2">
    <source>
        <dbReference type="ARBA" id="ARBA00023268"/>
    </source>
</evidence>
<evidence type="ECO:0000256" key="3">
    <source>
        <dbReference type="ARBA" id="ARBA00024679"/>
    </source>
</evidence>
<dbReference type="HAMAP" id="MF_01401">
    <property type="entry name" value="MsrA"/>
    <property type="match status" value="1"/>
</dbReference>
<keyword evidence="2" id="KW-0511">Multifunctional enzyme</keyword>
<organism evidence="11 12">
    <name type="scientific">Leptospira kobayashii</name>
    <dbReference type="NCBI Taxonomy" id="1917830"/>
    <lineage>
        <taxon>Bacteria</taxon>
        <taxon>Pseudomonadati</taxon>
        <taxon>Spirochaetota</taxon>
        <taxon>Spirochaetia</taxon>
        <taxon>Leptospirales</taxon>
        <taxon>Leptospiraceae</taxon>
        <taxon>Leptospira</taxon>
    </lineage>
</organism>
<dbReference type="SUPFAM" id="SSF51316">
    <property type="entry name" value="Mss4-like"/>
    <property type="match status" value="1"/>
</dbReference>
<feature type="transmembrane region" description="Helical" evidence="9">
    <location>
        <begin position="20"/>
        <end position="37"/>
    </location>
</feature>
<evidence type="ECO:0000256" key="6">
    <source>
        <dbReference type="ARBA" id="ARBA00048782"/>
    </source>
</evidence>
<comment type="function">
    <text evidence="3 8">Has an important function as a repair enzyme for proteins that have been inactivated by oxidation. Catalyzes the reversible oxidation-reduction of methionine sulfoxide in proteins to methionine.</text>
</comment>
<dbReference type="PANTHER" id="PTHR43774">
    <property type="entry name" value="PEPTIDE METHIONINE SULFOXIDE REDUCTASE"/>
    <property type="match status" value="1"/>
</dbReference>
<feature type="domain" description="MsrB" evidence="10">
    <location>
        <begin position="222"/>
        <end position="344"/>
    </location>
</feature>
<dbReference type="EC" id="1.8.4.11" evidence="8"/>
<evidence type="ECO:0000259" key="10">
    <source>
        <dbReference type="PROSITE" id="PS51790"/>
    </source>
</evidence>
<dbReference type="EMBL" id="AP025029">
    <property type="protein sequence ID" value="BDA80682.1"/>
    <property type="molecule type" value="Genomic_DNA"/>
</dbReference>
<dbReference type="Gene3D" id="3.30.1060.10">
    <property type="entry name" value="Peptide methionine sulphoxide reductase MsrA"/>
    <property type="match status" value="1"/>
</dbReference>
<dbReference type="InterPro" id="IPR002569">
    <property type="entry name" value="Met_Sox_Rdtase_MsrA_dom"/>
</dbReference>
<gene>
    <name evidence="8" type="primary">msrA</name>
    <name evidence="7" type="synonym">msrB</name>
    <name evidence="11" type="ORF">LPTSP3_g36120</name>
</gene>
<accession>A0ABN6KN12</accession>
<comment type="catalytic activity">
    <reaction evidence="6 8">
        <text>[thioredoxin]-disulfide + L-methionine + H2O = L-methionine (S)-S-oxide + [thioredoxin]-dithiol</text>
        <dbReference type="Rhea" id="RHEA:19993"/>
        <dbReference type="Rhea" id="RHEA-COMP:10698"/>
        <dbReference type="Rhea" id="RHEA-COMP:10700"/>
        <dbReference type="ChEBI" id="CHEBI:15377"/>
        <dbReference type="ChEBI" id="CHEBI:29950"/>
        <dbReference type="ChEBI" id="CHEBI:50058"/>
        <dbReference type="ChEBI" id="CHEBI:57844"/>
        <dbReference type="ChEBI" id="CHEBI:58772"/>
        <dbReference type="EC" id="1.8.4.11"/>
    </reaction>
</comment>
<keyword evidence="9" id="KW-0812">Transmembrane</keyword>
<dbReference type="EC" id="1.8.4.12" evidence="7"/>
<keyword evidence="1 7" id="KW-0560">Oxidoreductase</keyword>
<evidence type="ECO:0000256" key="9">
    <source>
        <dbReference type="SAM" id="Phobius"/>
    </source>
</evidence>
<protein>
    <recommendedName>
        <fullName evidence="7 8">Multifunctional fusion protein</fullName>
    </recommendedName>
    <domain>
        <recommendedName>
            <fullName evidence="8">Peptide methionine sulfoxide reductase MsrA</fullName>
            <shortName evidence="8">Protein-methionine-S-oxide reductase</shortName>
            <ecNumber evidence="8">1.8.4.11</ecNumber>
        </recommendedName>
        <alternativeName>
            <fullName evidence="8">Peptide-methionine (S)-S-oxide reductase</fullName>
            <shortName evidence="8">Peptide Met(O) reductase</shortName>
        </alternativeName>
    </domain>
    <domain>
        <recommendedName>
            <fullName evidence="7">Peptide methionine sulfoxide reductase MsrB</fullName>
            <ecNumber evidence="7">1.8.4.12</ecNumber>
        </recommendedName>
        <alternativeName>
            <fullName evidence="7">Peptide-methionine (R)-S-oxide reductase</fullName>
        </alternativeName>
    </domain>
</protein>
<evidence type="ECO:0000313" key="11">
    <source>
        <dbReference type="EMBL" id="BDA80682.1"/>
    </source>
</evidence>
<proteinExistence type="inferred from homology"/>
<keyword evidence="12" id="KW-1185">Reference proteome</keyword>
<dbReference type="PROSITE" id="PS51790">
    <property type="entry name" value="MSRB"/>
    <property type="match status" value="1"/>
</dbReference>
<reference evidence="11 12" key="1">
    <citation type="submission" date="2021-08" db="EMBL/GenBank/DDBJ databases">
        <title>Complete genome sequence of Leptospira kobayashii strain E30.</title>
        <authorList>
            <person name="Nakao R."/>
            <person name="Nakamura S."/>
            <person name="Masuzawa T."/>
            <person name="Koizumi N."/>
        </authorList>
    </citation>
    <scope>NUCLEOTIDE SEQUENCE [LARGE SCALE GENOMIC DNA]</scope>
    <source>
        <strain evidence="11 12">E30</strain>
    </source>
</reference>
<evidence type="ECO:0000256" key="1">
    <source>
        <dbReference type="ARBA" id="ARBA00023002"/>
    </source>
</evidence>
<comment type="catalytic activity">
    <reaction evidence="5 7">
        <text>L-methionyl-[protein] + [thioredoxin]-disulfide + H2O = L-methionyl-(R)-S-oxide-[protein] + [thioredoxin]-dithiol</text>
        <dbReference type="Rhea" id="RHEA:24164"/>
        <dbReference type="Rhea" id="RHEA-COMP:10698"/>
        <dbReference type="Rhea" id="RHEA-COMP:10700"/>
        <dbReference type="Rhea" id="RHEA-COMP:12313"/>
        <dbReference type="Rhea" id="RHEA-COMP:12314"/>
        <dbReference type="ChEBI" id="CHEBI:15377"/>
        <dbReference type="ChEBI" id="CHEBI:16044"/>
        <dbReference type="ChEBI" id="CHEBI:29950"/>
        <dbReference type="ChEBI" id="CHEBI:45764"/>
        <dbReference type="ChEBI" id="CHEBI:50058"/>
        <dbReference type="EC" id="1.8.4.12"/>
    </reaction>
</comment>
<dbReference type="HAMAP" id="MF_01400">
    <property type="entry name" value="MsrB"/>
    <property type="match status" value="1"/>
</dbReference>
<comment type="caution">
    <text evidence="7">Lacks conserved residue(s) required for the propagation of feature annotation.</text>
</comment>
<evidence type="ECO:0000256" key="4">
    <source>
        <dbReference type="ARBA" id="ARBA00047806"/>
    </source>
</evidence>
<comment type="similarity">
    <text evidence="7">Belongs to the MsrB Met sulfoxide reductase family.</text>
</comment>
<dbReference type="Pfam" id="PF01625">
    <property type="entry name" value="PMSR"/>
    <property type="match status" value="1"/>
</dbReference>